<dbReference type="AlphaFoldDB" id="A0ABC8SZZ6"/>
<organism evidence="2 3">
    <name type="scientific">Ilex paraguariensis</name>
    <name type="common">yerba mate</name>
    <dbReference type="NCBI Taxonomy" id="185542"/>
    <lineage>
        <taxon>Eukaryota</taxon>
        <taxon>Viridiplantae</taxon>
        <taxon>Streptophyta</taxon>
        <taxon>Embryophyta</taxon>
        <taxon>Tracheophyta</taxon>
        <taxon>Spermatophyta</taxon>
        <taxon>Magnoliopsida</taxon>
        <taxon>eudicotyledons</taxon>
        <taxon>Gunneridae</taxon>
        <taxon>Pentapetalae</taxon>
        <taxon>asterids</taxon>
        <taxon>campanulids</taxon>
        <taxon>Aquifoliales</taxon>
        <taxon>Aquifoliaceae</taxon>
        <taxon>Ilex</taxon>
    </lineage>
</organism>
<sequence length="105" mass="12108">MIWWWGLGSIFPFMKWLDSVELLLEEMLVVFPRRSGRLILPFILVWSRNVAVFALFFVKSDAKCAATCNHLGCIFLFQMGLTYEKLWGLAGRSTLLPCDWCKVTG</sequence>
<evidence type="ECO:0000313" key="2">
    <source>
        <dbReference type="EMBL" id="CAK9161415.1"/>
    </source>
</evidence>
<evidence type="ECO:0000313" key="3">
    <source>
        <dbReference type="Proteomes" id="UP001642360"/>
    </source>
</evidence>
<keyword evidence="1" id="KW-0812">Transmembrane</keyword>
<keyword evidence="1" id="KW-0472">Membrane</keyword>
<keyword evidence="1" id="KW-1133">Transmembrane helix</keyword>
<dbReference type="EMBL" id="CAUOFW020003675">
    <property type="protein sequence ID" value="CAK9161415.1"/>
    <property type="molecule type" value="Genomic_DNA"/>
</dbReference>
<protein>
    <submittedName>
        <fullName evidence="2">Uncharacterized protein</fullName>
    </submittedName>
</protein>
<name>A0ABC8SZZ6_9AQUA</name>
<feature type="transmembrane region" description="Helical" evidence="1">
    <location>
        <begin position="38"/>
        <end position="58"/>
    </location>
</feature>
<gene>
    <name evidence="2" type="ORF">ILEXP_LOCUS30215</name>
</gene>
<dbReference type="Proteomes" id="UP001642360">
    <property type="component" value="Unassembled WGS sequence"/>
</dbReference>
<reference evidence="2 3" key="1">
    <citation type="submission" date="2024-02" db="EMBL/GenBank/DDBJ databases">
        <authorList>
            <person name="Vignale AGUSTIN F."/>
            <person name="Sosa J E."/>
            <person name="Modenutti C."/>
        </authorList>
    </citation>
    <scope>NUCLEOTIDE SEQUENCE [LARGE SCALE GENOMIC DNA]</scope>
</reference>
<comment type="caution">
    <text evidence="2">The sequence shown here is derived from an EMBL/GenBank/DDBJ whole genome shotgun (WGS) entry which is preliminary data.</text>
</comment>
<evidence type="ECO:0000256" key="1">
    <source>
        <dbReference type="SAM" id="Phobius"/>
    </source>
</evidence>
<keyword evidence="3" id="KW-1185">Reference proteome</keyword>
<proteinExistence type="predicted"/>
<accession>A0ABC8SZZ6</accession>